<evidence type="ECO:0000313" key="3">
    <source>
        <dbReference type="Proteomes" id="UP000029391"/>
    </source>
</evidence>
<comment type="caution">
    <text evidence="2">The sequence shown here is derived from an EMBL/GenBank/DDBJ whole genome shotgun (WGS) entry which is preliminary data.</text>
</comment>
<proteinExistence type="predicted"/>
<dbReference type="EMBL" id="AWXU01000020">
    <property type="protein sequence ID" value="KFN50494.1"/>
    <property type="molecule type" value="Genomic_DNA"/>
</dbReference>
<feature type="non-terminal residue" evidence="2">
    <location>
        <position position="148"/>
    </location>
</feature>
<dbReference type="AlphaFoldDB" id="A0A091BI92"/>
<dbReference type="eggNOG" id="COG0668">
    <property type="taxonomic scope" value="Bacteria"/>
</dbReference>
<feature type="transmembrane region" description="Helical" evidence="1">
    <location>
        <begin position="52"/>
        <end position="76"/>
    </location>
</feature>
<organism evidence="2 3">
    <name type="scientific">Arenimonas composti TR7-09 = DSM 18010</name>
    <dbReference type="NCBI Taxonomy" id="1121013"/>
    <lineage>
        <taxon>Bacteria</taxon>
        <taxon>Pseudomonadati</taxon>
        <taxon>Pseudomonadota</taxon>
        <taxon>Gammaproteobacteria</taxon>
        <taxon>Lysobacterales</taxon>
        <taxon>Lysobacteraceae</taxon>
        <taxon>Arenimonas</taxon>
    </lineage>
</organism>
<dbReference type="Proteomes" id="UP000029391">
    <property type="component" value="Unassembled WGS sequence"/>
</dbReference>
<keyword evidence="1" id="KW-0812">Transmembrane</keyword>
<evidence type="ECO:0000256" key="1">
    <source>
        <dbReference type="SAM" id="Phobius"/>
    </source>
</evidence>
<reference evidence="2 3" key="1">
    <citation type="submission" date="2013-09" db="EMBL/GenBank/DDBJ databases">
        <title>Genome sequencing of Arenimonas composti.</title>
        <authorList>
            <person name="Chen F."/>
            <person name="Wang G."/>
        </authorList>
    </citation>
    <scope>NUCLEOTIDE SEQUENCE [LARGE SCALE GENOMIC DNA]</scope>
    <source>
        <strain evidence="2 3">TR7-09</strain>
    </source>
</reference>
<accession>A0A091BI92</accession>
<keyword evidence="1" id="KW-0472">Membrane</keyword>
<gene>
    <name evidence="2" type="ORF">P873_07470</name>
</gene>
<keyword evidence="1" id="KW-1133">Transmembrane helix</keyword>
<evidence type="ECO:0000313" key="2">
    <source>
        <dbReference type="EMBL" id="KFN50494.1"/>
    </source>
</evidence>
<feature type="transmembrane region" description="Helical" evidence="1">
    <location>
        <begin position="12"/>
        <end position="32"/>
    </location>
</feature>
<keyword evidence="3" id="KW-1185">Reference proteome</keyword>
<protein>
    <submittedName>
        <fullName evidence="2">Uncharacterized protein</fullName>
    </submittedName>
</protein>
<name>A0A091BI92_9GAMM</name>
<sequence length="148" mass="16240">MSVRSDSLDLAVHWPWLAGGALLALLIGLLSWHRLRAVAQRAARSERRAARIAAVLAVPAAFGIPLLLLNLALAAAPWQGRWLSFTRHGLVVALVVVLAWTLLRAIAAVERRVLVHWSIAATDNLHARRIHTQARVLSRTLMVLVVLV</sequence>
<feature type="transmembrane region" description="Helical" evidence="1">
    <location>
        <begin position="88"/>
        <end position="107"/>
    </location>
</feature>